<feature type="compositionally biased region" description="Basic residues" evidence="1">
    <location>
        <begin position="138"/>
        <end position="152"/>
    </location>
</feature>
<gene>
    <name evidence="2" type="ORF">BCR35DRAFT_304816</name>
</gene>
<comment type="caution">
    <text evidence="2">The sequence shown here is derived from an EMBL/GenBank/DDBJ whole genome shotgun (WGS) entry which is preliminary data.</text>
</comment>
<dbReference type="EMBL" id="MCGR01000028">
    <property type="protein sequence ID" value="ORY78828.1"/>
    <property type="molecule type" value="Genomic_DNA"/>
</dbReference>
<sequence>MSRILTQSRTKHVSSTPSSPPPLYSFHPPQRVGSTSTTSTPLPSPTSSLRLSAPLVFSTPPQSPPHNGSSNSSNSFLFPRLHTGTPRPSPHVESSLPFLSTVELSPPPEHHQSLPEEEHDQEGVEAVEHLASMGKKSASAKKKGKAKAKAKAKALSSTPTSTPAPPAPATTGVRWSERQQHDAVKAPVYTTTSHGAHKHKGKKHEIHYAQDYEEDLAAEEGYYDEHFELDERRGRSTRPRLLWRSHLDPLTLGVLDSHVVEVRGTKVPRLTGEGSVEGKKWSRELEKCGL</sequence>
<organism evidence="2 3">
    <name type="scientific">Leucosporidium creatinivorum</name>
    <dbReference type="NCBI Taxonomy" id="106004"/>
    <lineage>
        <taxon>Eukaryota</taxon>
        <taxon>Fungi</taxon>
        <taxon>Dikarya</taxon>
        <taxon>Basidiomycota</taxon>
        <taxon>Pucciniomycotina</taxon>
        <taxon>Microbotryomycetes</taxon>
        <taxon>Leucosporidiales</taxon>
        <taxon>Leucosporidium</taxon>
    </lineage>
</organism>
<feature type="compositionally biased region" description="Low complexity" evidence="1">
    <location>
        <begin position="65"/>
        <end position="75"/>
    </location>
</feature>
<evidence type="ECO:0000313" key="2">
    <source>
        <dbReference type="EMBL" id="ORY78828.1"/>
    </source>
</evidence>
<evidence type="ECO:0000256" key="1">
    <source>
        <dbReference type="SAM" id="MobiDB-lite"/>
    </source>
</evidence>
<name>A0A1Y2F4J1_9BASI</name>
<protein>
    <submittedName>
        <fullName evidence="2">Uncharacterized protein</fullName>
    </submittedName>
</protein>
<feature type="compositionally biased region" description="Low complexity" evidence="1">
    <location>
        <begin position="34"/>
        <end position="55"/>
    </location>
</feature>
<keyword evidence="3" id="KW-1185">Reference proteome</keyword>
<dbReference type="Proteomes" id="UP000193467">
    <property type="component" value="Unassembled WGS sequence"/>
</dbReference>
<dbReference type="InParanoid" id="A0A1Y2F4J1"/>
<feature type="region of interest" description="Disordered" evidence="1">
    <location>
        <begin position="1"/>
        <end position="180"/>
    </location>
</feature>
<proteinExistence type="predicted"/>
<reference evidence="2 3" key="1">
    <citation type="submission" date="2016-07" db="EMBL/GenBank/DDBJ databases">
        <title>Pervasive Adenine N6-methylation of Active Genes in Fungi.</title>
        <authorList>
            <consortium name="DOE Joint Genome Institute"/>
            <person name="Mondo S.J."/>
            <person name="Dannebaum R.O."/>
            <person name="Kuo R.C."/>
            <person name="Labutti K."/>
            <person name="Haridas S."/>
            <person name="Kuo A."/>
            <person name="Salamov A."/>
            <person name="Ahrendt S.R."/>
            <person name="Lipzen A."/>
            <person name="Sullivan W."/>
            <person name="Andreopoulos W.B."/>
            <person name="Clum A."/>
            <person name="Lindquist E."/>
            <person name="Daum C."/>
            <person name="Ramamoorthy G.K."/>
            <person name="Gryganskyi A."/>
            <person name="Culley D."/>
            <person name="Magnuson J.K."/>
            <person name="James T.Y."/>
            <person name="O'Malley M.A."/>
            <person name="Stajich J.E."/>
            <person name="Spatafora J.W."/>
            <person name="Visel A."/>
            <person name="Grigoriev I.V."/>
        </authorList>
    </citation>
    <scope>NUCLEOTIDE SEQUENCE [LARGE SCALE GENOMIC DNA]</scope>
    <source>
        <strain evidence="2 3">62-1032</strain>
    </source>
</reference>
<dbReference type="AlphaFoldDB" id="A0A1Y2F4J1"/>
<accession>A0A1Y2F4J1</accession>
<evidence type="ECO:0000313" key="3">
    <source>
        <dbReference type="Proteomes" id="UP000193467"/>
    </source>
</evidence>